<sequence>MSVLTAVVAVISVVQTLPEWLGGESTQRGAGGSAHESSQGQDGQNVAGALPPEDPAGWQRVEVEGISFAMPGQWEELSSDQVMEGFARVFYHRNDEDVADIELEVMNDFTAEYDAMTALDALTEGTEVDPLMPIESYGLYEVYEISPSLHRAGRYEFGVEYRNEEGGEIVATGEGVYYSVQVSEHSAPVVLRVQWLDDSPAADDVDTILQSIRAA</sequence>
<evidence type="ECO:0008006" key="4">
    <source>
        <dbReference type="Google" id="ProtNLM"/>
    </source>
</evidence>
<dbReference type="Proteomes" id="UP001500908">
    <property type="component" value="Unassembled WGS sequence"/>
</dbReference>
<organism evidence="2 3">
    <name type="scientific">Salinactinospora qingdaonensis</name>
    <dbReference type="NCBI Taxonomy" id="702744"/>
    <lineage>
        <taxon>Bacteria</taxon>
        <taxon>Bacillati</taxon>
        <taxon>Actinomycetota</taxon>
        <taxon>Actinomycetes</taxon>
        <taxon>Streptosporangiales</taxon>
        <taxon>Nocardiopsidaceae</taxon>
        <taxon>Salinactinospora</taxon>
    </lineage>
</organism>
<name>A0ABP7FR63_9ACTN</name>
<accession>A0ABP7FR63</accession>
<evidence type="ECO:0000313" key="2">
    <source>
        <dbReference type="EMBL" id="GAA3742274.1"/>
    </source>
</evidence>
<protein>
    <recommendedName>
        <fullName evidence="4">PsbP C-terminal domain-containing protein</fullName>
    </recommendedName>
</protein>
<proteinExistence type="predicted"/>
<feature type="compositionally biased region" description="Polar residues" evidence="1">
    <location>
        <begin position="35"/>
        <end position="44"/>
    </location>
</feature>
<gene>
    <name evidence="2" type="ORF">GCM10022402_22470</name>
</gene>
<evidence type="ECO:0000256" key="1">
    <source>
        <dbReference type="SAM" id="MobiDB-lite"/>
    </source>
</evidence>
<keyword evidence="3" id="KW-1185">Reference proteome</keyword>
<dbReference type="RefSeq" id="WP_344970606.1">
    <property type="nucleotide sequence ID" value="NZ_BAABDD010000008.1"/>
</dbReference>
<feature type="region of interest" description="Disordered" evidence="1">
    <location>
        <begin position="22"/>
        <end position="54"/>
    </location>
</feature>
<evidence type="ECO:0000313" key="3">
    <source>
        <dbReference type="Proteomes" id="UP001500908"/>
    </source>
</evidence>
<reference evidence="3" key="1">
    <citation type="journal article" date="2019" name="Int. J. Syst. Evol. Microbiol.">
        <title>The Global Catalogue of Microorganisms (GCM) 10K type strain sequencing project: providing services to taxonomists for standard genome sequencing and annotation.</title>
        <authorList>
            <consortium name="The Broad Institute Genomics Platform"/>
            <consortium name="The Broad Institute Genome Sequencing Center for Infectious Disease"/>
            <person name="Wu L."/>
            <person name="Ma J."/>
        </authorList>
    </citation>
    <scope>NUCLEOTIDE SEQUENCE [LARGE SCALE GENOMIC DNA]</scope>
    <source>
        <strain evidence="3">JCM 17137</strain>
    </source>
</reference>
<comment type="caution">
    <text evidence="2">The sequence shown here is derived from an EMBL/GenBank/DDBJ whole genome shotgun (WGS) entry which is preliminary data.</text>
</comment>
<dbReference type="EMBL" id="BAABDD010000008">
    <property type="protein sequence ID" value="GAA3742274.1"/>
    <property type="molecule type" value="Genomic_DNA"/>
</dbReference>